<keyword evidence="3" id="KW-0472">Membrane</keyword>
<evidence type="ECO:0000313" key="5">
    <source>
        <dbReference type="EMBL" id="RKP13845.1"/>
    </source>
</evidence>
<dbReference type="GO" id="GO:0022857">
    <property type="term" value="F:transmembrane transporter activity"/>
    <property type="evidence" value="ECO:0007669"/>
    <property type="project" value="InterPro"/>
</dbReference>
<evidence type="ECO:0000256" key="2">
    <source>
        <dbReference type="ARBA" id="ARBA00006727"/>
    </source>
</evidence>
<dbReference type="Pfam" id="PF07690">
    <property type="entry name" value="MFS_1"/>
    <property type="match status" value="1"/>
</dbReference>
<dbReference type="InterPro" id="IPR011701">
    <property type="entry name" value="MFS"/>
</dbReference>
<dbReference type="PANTHER" id="PTHR11360">
    <property type="entry name" value="MONOCARBOXYLATE TRANSPORTER"/>
    <property type="match status" value="1"/>
</dbReference>
<feature type="transmembrane region" description="Helical" evidence="3">
    <location>
        <begin position="84"/>
        <end position="102"/>
    </location>
</feature>
<name>A0A4P9Y4K5_9FUNG</name>
<feature type="transmembrane region" description="Helical" evidence="3">
    <location>
        <begin position="7"/>
        <end position="31"/>
    </location>
</feature>
<feature type="transmembrane region" description="Helical" evidence="3">
    <location>
        <begin position="279"/>
        <end position="298"/>
    </location>
</feature>
<dbReference type="InterPro" id="IPR050327">
    <property type="entry name" value="Proton-linked_MCT"/>
</dbReference>
<accession>A0A4P9Y4K5</accession>
<dbReference type="PROSITE" id="PS50850">
    <property type="entry name" value="MFS"/>
    <property type="match status" value="1"/>
</dbReference>
<protein>
    <submittedName>
        <fullName evidence="5">Major facilitator superfamily domain-containing protein</fullName>
    </submittedName>
</protein>
<evidence type="ECO:0000259" key="4">
    <source>
        <dbReference type="PROSITE" id="PS50850"/>
    </source>
</evidence>
<keyword evidence="3" id="KW-1133">Transmembrane helix</keyword>
<dbReference type="AlphaFoldDB" id="A0A4P9Y4K5"/>
<feature type="transmembrane region" description="Helical" evidence="3">
    <location>
        <begin position="373"/>
        <end position="395"/>
    </location>
</feature>
<keyword evidence="6" id="KW-1185">Reference proteome</keyword>
<feature type="transmembrane region" description="Helical" evidence="3">
    <location>
        <begin position="108"/>
        <end position="127"/>
    </location>
</feature>
<feature type="transmembrane region" description="Helical" evidence="3">
    <location>
        <begin position="338"/>
        <end position="361"/>
    </location>
</feature>
<comment type="similarity">
    <text evidence="2">Belongs to the major facilitator superfamily. Monocarboxylate porter (TC 2.A.1.13) family.</text>
</comment>
<proteinExistence type="inferred from homology"/>
<dbReference type="OrthoDB" id="2213137at2759"/>
<dbReference type="PANTHER" id="PTHR11360:SF284">
    <property type="entry name" value="EG:103B4.3 PROTEIN-RELATED"/>
    <property type="match status" value="1"/>
</dbReference>
<evidence type="ECO:0000256" key="3">
    <source>
        <dbReference type="SAM" id="Phobius"/>
    </source>
</evidence>
<dbReference type="EMBL" id="KZ987933">
    <property type="protein sequence ID" value="RKP13845.1"/>
    <property type="molecule type" value="Genomic_DNA"/>
</dbReference>
<dbReference type="GO" id="GO:0016020">
    <property type="term" value="C:membrane"/>
    <property type="evidence" value="ECO:0007669"/>
    <property type="project" value="UniProtKB-SubCell"/>
</dbReference>
<evidence type="ECO:0000313" key="6">
    <source>
        <dbReference type="Proteomes" id="UP000267251"/>
    </source>
</evidence>
<keyword evidence="3" id="KW-0812">Transmembrane</keyword>
<feature type="non-terminal residue" evidence="5">
    <location>
        <position position="1"/>
    </location>
</feature>
<comment type="subcellular location">
    <subcellularLocation>
        <location evidence="1">Membrane</location>
        <topology evidence="1">Multi-pass membrane protein</topology>
    </subcellularLocation>
</comment>
<feature type="domain" description="Major facilitator superfamily (MFS) profile" evidence="4">
    <location>
        <begin position="213"/>
        <end position="403"/>
    </location>
</feature>
<reference evidence="6" key="1">
    <citation type="journal article" date="2018" name="Nat. Microbiol.">
        <title>Leveraging single-cell genomics to expand the fungal tree of life.</title>
        <authorList>
            <person name="Ahrendt S.R."/>
            <person name="Quandt C.A."/>
            <person name="Ciobanu D."/>
            <person name="Clum A."/>
            <person name="Salamov A."/>
            <person name="Andreopoulos B."/>
            <person name="Cheng J.F."/>
            <person name="Woyke T."/>
            <person name="Pelin A."/>
            <person name="Henrissat B."/>
            <person name="Reynolds N.K."/>
            <person name="Benny G.L."/>
            <person name="Smith M.E."/>
            <person name="James T.Y."/>
            <person name="Grigoriev I.V."/>
        </authorList>
    </citation>
    <scope>NUCLEOTIDE SEQUENCE [LARGE SCALE GENOMIC DNA]</scope>
</reference>
<feature type="non-terminal residue" evidence="5">
    <location>
        <position position="403"/>
    </location>
</feature>
<feature type="transmembrane region" description="Helical" evidence="3">
    <location>
        <begin position="51"/>
        <end position="72"/>
    </location>
</feature>
<feature type="transmembrane region" description="Helical" evidence="3">
    <location>
        <begin position="171"/>
        <end position="193"/>
    </location>
</feature>
<gene>
    <name evidence="5" type="ORF">BJ684DRAFT_2241</name>
</gene>
<feature type="transmembrane region" description="Helical" evidence="3">
    <location>
        <begin position="214"/>
        <end position="236"/>
    </location>
</feature>
<evidence type="ECO:0000256" key="1">
    <source>
        <dbReference type="ARBA" id="ARBA00004141"/>
    </source>
</evidence>
<sequence length="403" mass="44251">PRDHPRAWLNLILAFIGTFFADGYTYTWSLYQRAYLDRTEPVLIHGNLSNSSLAMIGSLCMALFLGVGLVVGTLVRYYGVFRPLLLGTILLPASLILASFSTELWHLYLTQGVLVGISVSLCLFPMVHLPSQWFRKRQALASGLFYFGTCAGGVVQMQVTQVLFQRVGVRWSLRITALAILLSMTLVTCLVRERIQHAFRRVFDWTLLRRYPRLALLTLMVSIYTISFMVPFFFLPSYASFLGMSDDVGAWVGMTLTLSNGAGRVGLGWVADRYGHVNTLLISCLIAGLTSLLLWPFALSLGPLLAYAIIHGISLAGFVIIPPILAASLVPLAEGSSAVGLILGIQFMGELVGPPVFGALIDSTAPNTSYLPAEMFAGGVCILGTLLLIPFRWYLSRSLWSRV</sequence>
<dbReference type="InterPro" id="IPR036259">
    <property type="entry name" value="MFS_trans_sf"/>
</dbReference>
<feature type="transmembrane region" description="Helical" evidence="3">
    <location>
        <begin position="248"/>
        <end position="267"/>
    </location>
</feature>
<dbReference type="SUPFAM" id="SSF103473">
    <property type="entry name" value="MFS general substrate transporter"/>
    <property type="match status" value="1"/>
</dbReference>
<organism evidence="5 6">
    <name type="scientific">Piptocephalis cylindrospora</name>
    <dbReference type="NCBI Taxonomy" id="1907219"/>
    <lineage>
        <taxon>Eukaryota</taxon>
        <taxon>Fungi</taxon>
        <taxon>Fungi incertae sedis</taxon>
        <taxon>Zoopagomycota</taxon>
        <taxon>Zoopagomycotina</taxon>
        <taxon>Zoopagomycetes</taxon>
        <taxon>Zoopagales</taxon>
        <taxon>Piptocephalidaceae</taxon>
        <taxon>Piptocephalis</taxon>
    </lineage>
</organism>
<feature type="transmembrane region" description="Helical" evidence="3">
    <location>
        <begin position="304"/>
        <end position="326"/>
    </location>
</feature>
<dbReference type="Proteomes" id="UP000267251">
    <property type="component" value="Unassembled WGS sequence"/>
</dbReference>
<feature type="transmembrane region" description="Helical" evidence="3">
    <location>
        <begin position="139"/>
        <end position="159"/>
    </location>
</feature>
<dbReference type="Gene3D" id="1.20.1250.20">
    <property type="entry name" value="MFS general substrate transporter like domains"/>
    <property type="match status" value="2"/>
</dbReference>
<dbReference type="InterPro" id="IPR020846">
    <property type="entry name" value="MFS_dom"/>
</dbReference>